<name>A0AAN8XI95_HALRR</name>
<evidence type="ECO:0000256" key="4">
    <source>
        <dbReference type="ARBA" id="ARBA00022837"/>
    </source>
</evidence>
<keyword evidence="3" id="KW-0677">Repeat</keyword>
<dbReference type="Proteomes" id="UP001381693">
    <property type="component" value="Unassembled WGS sequence"/>
</dbReference>
<dbReference type="InterPro" id="IPR020894">
    <property type="entry name" value="Cadherin_CS"/>
</dbReference>
<dbReference type="PANTHER" id="PTHR24026">
    <property type="entry name" value="FAT ATYPICAL CADHERIN-RELATED"/>
    <property type="match status" value="1"/>
</dbReference>
<gene>
    <name evidence="9" type="ORF">SK128_002628</name>
</gene>
<dbReference type="AlphaFoldDB" id="A0AAN8XI95"/>
<dbReference type="PROSITE" id="PS50268">
    <property type="entry name" value="CADHERIN_2"/>
    <property type="match status" value="2"/>
</dbReference>
<proteinExistence type="predicted"/>
<comment type="subcellular location">
    <subcellularLocation>
        <location evidence="1">Membrane</location>
    </subcellularLocation>
</comment>
<sequence>MKLLQLTDVLGRLDNGRLHLGNAELFFDIDPETGMVTIVREIDRERDTTFFILEITAQEYFENGTIAPSPSNSSTLTNLNIADDNDNTPSFSKSTYEIEMNEVADFDVSMPFDIFVFDMDLGDNGTYTIESDYPDDIRIVPAEAFGNVTLQLTALSSGTIFDYEATQEVTVTLTTTEKADPSHISTATLIVTLNDDNDHVPQFQQSVYTVQVEENVQKGHSLVNISATDDDLSDNFGNASLR</sequence>
<accession>A0AAN8XI95</accession>
<evidence type="ECO:0000256" key="1">
    <source>
        <dbReference type="ARBA" id="ARBA00004370"/>
    </source>
</evidence>
<evidence type="ECO:0000256" key="6">
    <source>
        <dbReference type="ARBA" id="ARBA00023136"/>
    </source>
</evidence>
<keyword evidence="10" id="KW-1185">Reference proteome</keyword>
<dbReference type="EMBL" id="JAXCGZ010007653">
    <property type="protein sequence ID" value="KAK7078829.1"/>
    <property type="molecule type" value="Genomic_DNA"/>
</dbReference>
<evidence type="ECO:0000256" key="5">
    <source>
        <dbReference type="ARBA" id="ARBA00022989"/>
    </source>
</evidence>
<keyword evidence="6" id="KW-0472">Membrane</keyword>
<keyword evidence="2" id="KW-0812">Transmembrane</keyword>
<evidence type="ECO:0000259" key="8">
    <source>
        <dbReference type="PROSITE" id="PS50268"/>
    </source>
</evidence>
<dbReference type="CDD" id="cd11304">
    <property type="entry name" value="Cadherin_repeat"/>
    <property type="match status" value="1"/>
</dbReference>
<organism evidence="9 10">
    <name type="scientific">Halocaridina rubra</name>
    <name type="common">Hawaiian red shrimp</name>
    <dbReference type="NCBI Taxonomy" id="373956"/>
    <lineage>
        <taxon>Eukaryota</taxon>
        <taxon>Metazoa</taxon>
        <taxon>Ecdysozoa</taxon>
        <taxon>Arthropoda</taxon>
        <taxon>Crustacea</taxon>
        <taxon>Multicrustacea</taxon>
        <taxon>Malacostraca</taxon>
        <taxon>Eumalacostraca</taxon>
        <taxon>Eucarida</taxon>
        <taxon>Decapoda</taxon>
        <taxon>Pleocyemata</taxon>
        <taxon>Caridea</taxon>
        <taxon>Atyoidea</taxon>
        <taxon>Atyidae</taxon>
        <taxon>Halocaridina</taxon>
    </lineage>
</organism>
<dbReference type="GO" id="GO:0005509">
    <property type="term" value="F:calcium ion binding"/>
    <property type="evidence" value="ECO:0007669"/>
    <property type="project" value="UniProtKB-UniRule"/>
</dbReference>
<keyword evidence="4 7" id="KW-0106">Calcium</keyword>
<keyword evidence="5" id="KW-1133">Transmembrane helix</keyword>
<dbReference type="InterPro" id="IPR015919">
    <property type="entry name" value="Cadherin-like_sf"/>
</dbReference>
<dbReference type="PANTHER" id="PTHR24026:SF126">
    <property type="entry name" value="PROTOCADHERIN FAT 4"/>
    <property type="match status" value="1"/>
</dbReference>
<dbReference type="GO" id="GO:0005886">
    <property type="term" value="C:plasma membrane"/>
    <property type="evidence" value="ECO:0007669"/>
    <property type="project" value="UniProtKB-SubCell"/>
</dbReference>
<reference evidence="9 10" key="1">
    <citation type="submission" date="2023-11" db="EMBL/GenBank/DDBJ databases">
        <title>Halocaridina rubra genome assembly.</title>
        <authorList>
            <person name="Smith C."/>
        </authorList>
    </citation>
    <scope>NUCLEOTIDE SEQUENCE [LARGE SCALE GENOMIC DNA]</scope>
    <source>
        <strain evidence="9">EP-1</strain>
        <tissue evidence="9">Whole</tissue>
    </source>
</reference>
<evidence type="ECO:0000313" key="9">
    <source>
        <dbReference type="EMBL" id="KAK7078829.1"/>
    </source>
</evidence>
<dbReference type="SUPFAM" id="SSF49313">
    <property type="entry name" value="Cadherin-like"/>
    <property type="match status" value="2"/>
</dbReference>
<feature type="domain" description="Cadherin" evidence="8">
    <location>
        <begin position="27"/>
        <end position="91"/>
    </location>
</feature>
<dbReference type="SMART" id="SM00112">
    <property type="entry name" value="CA"/>
    <property type="match status" value="2"/>
</dbReference>
<dbReference type="PROSITE" id="PS00232">
    <property type="entry name" value="CADHERIN_1"/>
    <property type="match status" value="1"/>
</dbReference>
<comment type="caution">
    <text evidence="9">The sequence shown here is derived from an EMBL/GenBank/DDBJ whole genome shotgun (WGS) entry which is preliminary data.</text>
</comment>
<dbReference type="PRINTS" id="PR00205">
    <property type="entry name" value="CADHERIN"/>
</dbReference>
<dbReference type="InterPro" id="IPR002126">
    <property type="entry name" value="Cadherin-like_dom"/>
</dbReference>
<feature type="domain" description="Cadherin" evidence="8">
    <location>
        <begin position="92"/>
        <end position="203"/>
    </location>
</feature>
<dbReference type="GO" id="GO:0007156">
    <property type="term" value="P:homophilic cell adhesion via plasma membrane adhesion molecules"/>
    <property type="evidence" value="ECO:0007669"/>
    <property type="project" value="InterPro"/>
</dbReference>
<dbReference type="Gene3D" id="2.60.40.60">
    <property type="entry name" value="Cadherins"/>
    <property type="match status" value="3"/>
</dbReference>
<evidence type="ECO:0000313" key="10">
    <source>
        <dbReference type="Proteomes" id="UP001381693"/>
    </source>
</evidence>
<evidence type="ECO:0000256" key="7">
    <source>
        <dbReference type="PROSITE-ProRule" id="PRU00043"/>
    </source>
</evidence>
<evidence type="ECO:0000256" key="2">
    <source>
        <dbReference type="ARBA" id="ARBA00022692"/>
    </source>
</evidence>
<protein>
    <recommendedName>
        <fullName evidence="8">Cadherin domain-containing protein</fullName>
    </recommendedName>
</protein>
<evidence type="ECO:0000256" key="3">
    <source>
        <dbReference type="ARBA" id="ARBA00022737"/>
    </source>
</evidence>